<keyword evidence="2" id="KW-1185">Reference proteome</keyword>
<accession>A0A942U359</accession>
<proteinExistence type="predicted"/>
<protein>
    <submittedName>
        <fullName evidence="1">Uncharacterized protein</fullName>
    </submittedName>
</protein>
<reference evidence="1" key="1">
    <citation type="submission" date="2021-05" db="EMBL/GenBank/DDBJ databases">
        <title>Novel Bacillus species.</title>
        <authorList>
            <person name="Liu G."/>
        </authorList>
    </citation>
    <scope>NUCLEOTIDE SEQUENCE</scope>
    <source>
        <strain evidence="1">FJAT-49825</strain>
    </source>
</reference>
<comment type="caution">
    <text evidence="1">The sequence shown here is derived from an EMBL/GenBank/DDBJ whole genome shotgun (WGS) entry which is preliminary data.</text>
</comment>
<gene>
    <name evidence="1" type="ORF">KHA99_15195</name>
</gene>
<dbReference type="Proteomes" id="UP000679749">
    <property type="component" value="Unassembled WGS sequence"/>
</dbReference>
<dbReference type="RefSeq" id="WP_213118320.1">
    <property type="nucleotide sequence ID" value="NZ_JAGYPF010000003.1"/>
</dbReference>
<sequence length="67" mass="8278">MYSGWRDDEKVEIEVEGLTSRHRNNRRKFVIDADQVIIRANKVTIIKEEEKEKHHDLFDDFRKFFWI</sequence>
<name>A0A942U359_9BACI</name>
<organism evidence="1 2">
    <name type="scientific">Neobacillus rhizophilus</name>
    <dbReference type="NCBI Taxonomy" id="2833579"/>
    <lineage>
        <taxon>Bacteria</taxon>
        <taxon>Bacillati</taxon>
        <taxon>Bacillota</taxon>
        <taxon>Bacilli</taxon>
        <taxon>Bacillales</taxon>
        <taxon>Bacillaceae</taxon>
        <taxon>Neobacillus</taxon>
    </lineage>
</organism>
<evidence type="ECO:0000313" key="1">
    <source>
        <dbReference type="EMBL" id="MBS4213801.1"/>
    </source>
</evidence>
<dbReference type="AlphaFoldDB" id="A0A942U359"/>
<dbReference type="EMBL" id="JAGYPF010000003">
    <property type="protein sequence ID" value="MBS4213801.1"/>
    <property type="molecule type" value="Genomic_DNA"/>
</dbReference>
<evidence type="ECO:0000313" key="2">
    <source>
        <dbReference type="Proteomes" id="UP000679749"/>
    </source>
</evidence>